<evidence type="ECO:0000313" key="2">
    <source>
        <dbReference type="Proteomes" id="UP000828390"/>
    </source>
</evidence>
<reference evidence="1" key="2">
    <citation type="submission" date="2020-11" db="EMBL/GenBank/DDBJ databases">
        <authorList>
            <person name="McCartney M.A."/>
            <person name="Auch B."/>
            <person name="Kono T."/>
            <person name="Mallez S."/>
            <person name="Becker A."/>
            <person name="Gohl D.M."/>
            <person name="Silverstein K.A.T."/>
            <person name="Koren S."/>
            <person name="Bechman K.B."/>
            <person name="Herman A."/>
            <person name="Abrahante J.E."/>
            <person name="Garbe J."/>
        </authorList>
    </citation>
    <scope>NUCLEOTIDE SEQUENCE</scope>
    <source>
        <strain evidence="1">Duluth1</strain>
        <tissue evidence="1">Whole animal</tissue>
    </source>
</reference>
<name>A0A9D4FCL8_DREPO</name>
<dbReference type="Proteomes" id="UP000828390">
    <property type="component" value="Unassembled WGS sequence"/>
</dbReference>
<organism evidence="1 2">
    <name type="scientific">Dreissena polymorpha</name>
    <name type="common">Zebra mussel</name>
    <name type="synonym">Mytilus polymorpha</name>
    <dbReference type="NCBI Taxonomy" id="45954"/>
    <lineage>
        <taxon>Eukaryota</taxon>
        <taxon>Metazoa</taxon>
        <taxon>Spiralia</taxon>
        <taxon>Lophotrochozoa</taxon>
        <taxon>Mollusca</taxon>
        <taxon>Bivalvia</taxon>
        <taxon>Autobranchia</taxon>
        <taxon>Heteroconchia</taxon>
        <taxon>Euheterodonta</taxon>
        <taxon>Imparidentia</taxon>
        <taxon>Neoheterodontei</taxon>
        <taxon>Myida</taxon>
        <taxon>Dreissenoidea</taxon>
        <taxon>Dreissenidae</taxon>
        <taxon>Dreissena</taxon>
    </lineage>
</organism>
<dbReference type="AlphaFoldDB" id="A0A9D4FCL8"/>
<keyword evidence="2" id="KW-1185">Reference proteome</keyword>
<reference evidence="1" key="1">
    <citation type="journal article" date="2019" name="bioRxiv">
        <title>The Genome of the Zebra Mussel, Dreissena polymorpha: A Resource for Invasive Species Research.</title>
        <authorList>
            <person name="McCartney M.A."/>
            <person name="Auch B."/>
            <person name="Kono T."/>
            <person name="Mallez S."/>
            <person name="Zhang Y."/>
            <person name="Obille A."/>
            <person name="Becker A."/>
            <person name="Abrahante J.E."/>
            <person name="Garbe J."/>
            <person name="Badalamenti J.P."/>
            <person name="Herman A."/>
            <person name="Mangelson H."/>
            <person name="Liachko I."/>
            <person name="Sullivan S."/>
            <person name="Sone E.D."/>
            <person name="Koren S."/>
            <person name="Silverstein K.A.T."/>
            <person name="Beckman K.B."/>
            <person name="Gohl D.M."/>
        </authorList>
    </citation>
    <scope>NUCLEOTIDE SEQUENCE</scope>
    <source>
        <strain evidence="1">Duluth1</strain>
        <tissue evidence="1">Whole animal</tissue>
    </source>
</reference>
<comment type="caution">
    <text evidence="1">The sequence shown here is derived from an EMBL/GenBank/DDBJ whole genome shotgun (WGS) entry which is preliminary data.</text>
</comment>
<proteinExistence type="predicted"/>
<dbReference type="EMBL" id="JAIWYP010000007">
    <property type="protein sequence ID" value="KAH3796315.1"/>
    <property type="molecule type" value="Genomic_DNA"/>
</dbReference>
<protein>
    <submittedName>
        <fullName evidence="1">Uncharacterized protein</fullName>
    </submittedName>
</protein>
<sequence length="190" mass="21916">MDGRLSVRLLLQRLVSSRRVSLAAPILAHLLRICIQVTAPGVTVFEIKAYYDVVKQVILLLTEETVNLYLCFLFELEPTLVQFVILLLTQDTITLGIKAYCDVVQQVIPLRTKDDVHIYMCFLFELEPSLVQLVILLLTQDTVHYYECVLFELEPTVMWSSKSYFFLTMTLSTNICINYSLPLSSRSFFF</sequence>
<evidence type="ECO:0000313" key="1">
    <source>
        <dbReference type="EMBL" id="KAH3796315.1"/>
    </source>
</evidence>
<gene>
    <name evidence="1" type="ORF">DPMN_149884</name>
</gene>
<accession>A0A9D4FCL8</accession>